<gene>
    <name evidence="1" type="ORF">L1987_21580</name>
</gene>
<proteinExistence type="predicted"/>
<keyword evidence="2" id="KW-1185">Reference proteome</keyword>
<evidence type="ECO:0000313" key="2">
    <source>
        <dbReference type="Proteomes" id="UP001056120"/>
    </source>
</evidence>
<evidence type="ECO:0000313" key="1">
    <source>
        <dbReference type="EMBL" id="KAI3811848.1"/>
    </source>
</evidence>
<accession>A0ACB9IWF5</accession>
<protein>
    <submittedName>
        <fullName evidence="1">Uncharacterized protein</fullName>
    </submittedName>
</protein>
<dbReference type="Proteomes" id="UP001056120">
    <property type="component" value="Linkage Group LG07"/>
</dbReference>
<reference evidence="1 2" key="2">
    <citation type="journal article" date="2022" name="Mol. Ecol. Resour.">
        <title>The genomes of chicory, endive, great burdock and yacon provide insights into Asteraceae paleo-polyploidization history and plant inulin production.</title>
        <authorList>
            <person name="Fan W."/>
            <person name="Wang S."/>
            <person name="Wang H."/>
            <person name="Wang A."/>
            <person name="Jiang F."/>
            <person name="Liu H."/>
            <person name="Zhao H."/>
            <person name="Xu D."/>
            <person name="Zhang Y."/>
        </authorList>
    </citation>
    <scope>NUCLEOTIDE SEQUENCE [LARGE SCALE GENOMIC DNA]</scope>
    <source>
        <strain evidence="2">cv. Yunnan</strain>
        <tissue evidence="1">Leaves</tissue>
    </source>
</reference>
<comment type="caution">
    <text evidence="1">The sequence shown here is derived from an EMBL/GenBank/DDBJ whole genome shotgun (WGS) entry which is preliminary data.</text>
</comment>
<reference evidence="2" key="1">
    <citation type="journal article" date="2022" name="Mol. Ecol. Resour.">
        <title>The genomes of chicory, endive, great burdock and yacon provide insights into Asteraceae palaeo-polyploidization history and plant inulin production.</title>
        <authorList>
            <person name="Fan W."/>
            <person name="Wang S."/>
            <person name="Wang H."/>
            <person name="Wang A."/>
            <person name="Jiang F."/>
            <person name="Liu H."/>
            <person name="Zhao H."/>
            <person name="Xu D."/>
            <person name="Zhang Y."/>
        </authorList>
    </citation>
    <scope>NUCLEOTIDE SEQUENCE [LARGE SCALE GENOMIC DNA]</scope>
    <source>
        <strain evidence="2">cv. Yunnan</strain>
    </source>
</reference>
<name>A0ACB9IWF5_9ASTR</name>
<organism evidence="1 2">
    <name type="scientific">Smallanthus sonchifolius</name>
    <dbReference type="NCBI Taxonomy" id="185202"/>
    <lineage>
        <taxon>Eukaryota</taxon>
        <taxon>Viridiplantae</taxon>
        <taxon>Streptophyta</taxon>
        <taxon>Embryophyta</taxon>
        <taxon>Tracheophyta</taxon>
        <taxon>Spermatophyta</taxon>
        <taxon>Magnoliopsida</taxon>
        <taxon>eudicotyledons</taxon>
        <taxon>Gunneridae</taxon>
        <taxon>Pentapetalae</taxon>
        <taxon>asterids</taxon>
        <taxon>campanulids</taxon>
        <taxon>Asterales</taxon>
        <taxon>Asteraceae</taxon>
        <taxon>Asteroideae</taxon>
        <taxon>Heliantheae alliance</taxon>
        <taxon>Millerieae</taxon>
        <taxon>Smallanthus</taxon>
    </lineage>
</organism>
<sequence>MTAWMKNFIVDLGVMPSIQKLIEILCDNAGAIAQANEPRSHHSMKHILKRFHYIRDIPERGYIMLNKVHTDQNLADPFTKPMHHSKHEEHADKNQIGLRFSRQWIHGNQSDCSNKGMIRSNLKFSGSCTWTKEFCSPLIRSWTFRRPR</sequence>
<dbReference type="EMBL" id="CM042024">
    <property type="protein sequence ID" value="KAI3811848.1"/>
    <property type="molecule type" value="Genomic_DNA"/>
</dbReference>